<dbReference type="Pfam" id="PF00023">
    <property type="entry name" value="Ank"/>
    <property type="match status" value="1"/>
</dbReference>
<dbReference type="InterPro" id="IPR036770">
    <property type="entry name" value="Ankyrin_rpt-contain_sf"/>
</dbReference>
<dbReference type="PROSITE" id="PS50088">
    <property type="entry name" value="ANK_REPEAT"/>
    <property type="match status" value="3"/>
</dbReference>
<accession>A0ABR3T3M2</accession>
<protein>
    <recommendedName>
        <fullName evidence="6">Ankyrin repeat protein</fullName>
    </recommendedName>
</protein>
<evidence type="ECO:0000256" key="2">
    <source>
        <dbReference type="ARBA" id="ARBA00023043"/>
    </source>
</evidence>
<organism evidence="4 5">
    <name type="scientific">Neofusicoccum ribis</name>
    <dbReference type="NCBI Taxonomy" id="45134"/>
    <lineage>
        <taxon>Eukaryota</taxon>
        <taxon>Fungi</taxon>
        <taxon>Dikarya</taxon>
        <taxon>Ascomycota</taxon>
        <taxon>Pezizomycotina</taxon>
        <taxon>Dothideomycetes</taxon>
        <taxon>Dothideomycetes incertae sedis</taxon>
        <taxon>Botryosphaeriales</taxon>
        <taxon>Botryosphaeriaceae</taxon>
        <taxon>Neofusicoccum</taxon>
    </lineage>
</organism>
<feature type="repeat" description="ANK" evidence="3">
    <location>
        <begin position="314"/>
        <end position="346"/>
    </location>
</feature>
<keyword evidence="5" id="KW-1185">Reference proteome</keyword>
<dbReference type="Proteomes" id="UP001521116">
    <property type="component" value="Unassembled WGS sequence"/>
</dbReference>
<dbReference type="EMBL" id="JAJVDC020000017">
    <property type="protein sequence ID" value="KAL1634149.1"/>
    <property type="molecule type" value="Genomic_DNA"/>
</dbReference>
<evidence type="ECO:0000313" key="4">
    <source>
        <dbReference type="EMBL" id="KAL1634149.1"/>
    </source>
</evidence>
<dbReference type="Pfam" id="PF12796">
    <property type="entry name" value="Ank_2"/>
    <property type="match status" value="1"/>
</dbReference>
<evidence type="ECO:0008006" key="6">
    <source>
        <dbReference type="Google" id="ProtNLM"/>
    </source>
</evidence>
<evidence type="ECO:0000313" key="5">
    <source>
        <dbReference type="Proteomes" id="UP001521116"/>
    </source>
</evidence>
<evidence type="ECO:0000256" key="1">
    <source>
        <dbReference type="ARBA" id="ARBA00022737"/>
    </source>
</evidence>
<dbReference type="Gene3D" id="1.25.40.20">
    <property type="entry name" value="Ankyrin repeat-containing domain"/>
    <property type="match status" value="2"/>
</dbReference>
<dbReference type="InterPro" id="IPR002110">
    <property type="entry name" value="Ankyrin_rpt"/>
</dbReference>
<comment type="caution">
    <text evidence="4">The sequence shown here is derived from an EMBL/GenBank/DDBJ whole genome shotgun (WGS) entry which is preliminary data.</text>
</comment>
<gene>
    <name evidence="4" type="ORF">SLS56_002452</name>
</gene>
<reference evidence="4 5" key="1">
    <citation type="submission" date="2024-02" db="EMBL/GenBank/DDBJ databases">
        <title>De novo assembly and annotation of 12 fungi associated with fruit tree decline syndrome in Ontario, Canada.</title>
        <authorList>
            <person name="Sulman M."/>
            <person name="Ellouze W."/>
            <person name="Ilyukhin E."/>
        </authorList>
    </citation>
    <scope>NUCLEOTIDE SEQUENCE [LARGE SCALE GENOMIC DNA]</scope>
    <source>
        <strain evidence="4 5">M1-105</strain>
    </source>
</reference>
<dbReference type="SMART" id="SM00248">
    <property type="entry name" value="ANK"/>
    <property type="match status" value="5"/>
</dbReference>
<keyword evidence="2 3" id="KW-0040">ANK repeat</keyword>
<feature type="repeat" description="ANK" evidence="3">
    <location>
        <begin position="234"/>
        <end position="266"/>
    </location>
</feature>
<dbReference type="PROSITE" id="PS50297">
    <property type="entry name" value="ANK_REP_REGION"/>
    <property type="match status" value="3"/>
</dbReference>
<keyword evidence="1" id="KW-0677">Repeat</keyword>
<sequence length="421" mass="46915">MPALDLAVAFHFPEIMEELLLCGAVPFGGVRRILYLDGFPTFHMIGHPTQCFARYVIHGTNHRAALRETIHILQERDLDINATDAWDRDKADPPIRNALSKALENPWTERYILEELIEAGAAVDEIAPERDNAATFIARQCEDHLFNDSTLELMLRFVENLDQPDRTYHTALHHCASGGSWRMAEVLLKTKRVDINATSEMGRSALFLACMHGNAAVAEVLIEHGANIELPDSSNDTPLQKAVRLGQLAVVDILLNHGAKTRFYSTHRGHLTGNILHDAVMDKLPTTRTSAVGHLLESHPNLAEEGLVNEFNSSGWTPMHQAAYYGDVQGVKDLVAAGADQKLKDKRSYKDLRSGTPGEIAQNNMLEIEENGLHAKGDYDWLDGADTAAINHFRNSLQEIWRILANLDLKDTTANPWQDSK</sequence>
<dbReference type="PANTHER" id="PTHR24180:SF45">
    <property type="entry name" value="POLY [ADP-RIBOSE] POLYMERASE TANKYRASE"/>
    <property type="match status" value="1"/>
</dbReference>
<proteinExistence type="predicted"/>
<name>A0ABR3T3M2_9PEZI</name>
<dbReference type="InterPro" id="IPR051637">
    <property type="entry name" value="Ank_repeat_dom-contain_49"/>
</dbReference>
<feature type="repeat" description="ANK" evidence="3">
    <location>
        <begin position="201"/>
        <end position="233"/>
    </location>
</feature>
<dbReference type="SUPFAM" id="SSF48403">
    <property type="entry name" value="Ankyrin repeat"/>
    <property type="match status" value="1"/>
</dbReference>
<evidence type="ECO:0000256" key="3">
    <source>
        <dbReference type="PROSITE-ProRule" id="PRU00023"/>
    </source>
</evidence>
<dbReference type="PANTHER" id="PTHR24180">
    <property type="entry name" value="CYCLIN-DEPENDENT KINASE INHIBITOR 2C-RELATED"/>
    <property type="match status" value="1"/>
</dbReference>